<sequence>MEFSSSVGSFVALMIALSMILRKDLQIACQLQGRVVSKVELNAFPPNNRIRDRICSGCCQVPLPCLPKPPVNWQTYYLAARMCHRCQDGCKTRCDEIGASVGDQIYAVFIGLICTCCCRAKTAALTPPPPPPASVNICRPKEIYVAFQLSGSRVCSDCTGECGRKCSGMGPVALQQCTEESSLRE</sequence>
<feature type="chain" id="PRO_5042162766" evidence="1">
    <location>
        <begin position="23"/>
        <end position="185"/>
    </location>
</feature>
<dbReference type="AlphaFoldDB" id="A0AAD4XN24"/>
<keyword evidence="3" id="KW-1185">Reference proteome</keyword>
<dbReference type="Proteomes" id="UP001202328">
    <property type="component" value="Unassembled WGS sequence"/>
</dbReference>
<proteinExistence type="predicted"/>
<evidence type="ECO:0000313" key="2">
    <source>
        <dbReference type="EMBL" id="KAI3925651.1"/>
    </source>
</evidence>
<accession>A0AAD4XN24</accession>
<dbReference type="EMBL" id="JAJJMB010008074">
    <property type="protein sequence ID" value="KAI3925651.1"/>
    <property type="molecule type" value="Genomic_DNA"/>
</dbReference>
<organism evidence="2 3">
    <name type="scientific">Papaver atlanticum</name>
    <dbReference type="NCBI Taxonomy" id="357466"/>
    <lineage>
        <taxon>Eukaryota</taxon>
        <taxon>Viridiplantae</taxon>
        <taxon>Streptophyta</taxon>
        <taxon>Embryophyta</taxon>
        <taxon>Tracheophyta</taxon>
        <taxon>Spermatophyta</taxon>
        <taxon>Magnoliopsida</taxon>
        <taxon>Ranunculales</taxon>
        <taxon>Papaveraceae</taxon>
        <taxon>Papaveroideae</taxon>
        <taxon>Papaver</taxon>
    </lineage>
</organism>
<reference evidence="2" key="1">
    <citation type="submission" date="2022-04" db="EMBL/GenBank/DDBJ databases">
        <title>A functionally conserved STORR gene fusion in Papaver species that diverged 16.8 million years ago.</title>
        <authorList>
            <person name="Catania T."/>
        </authorList>
    </citation>
    <scope>NUCLEOTIDE SEQUENCE</scope>
    <source>
        <strain evidence="2">S-188037</strain>
    </source>
</reference>
<protein>
    <submittedName>
        <fullName evidence="2">Uncharacterized protein</fullName>
    </submittedName>
</protein>
<comment type="caution">
    <text evidence="2">The sequence shown here is derived from an EMBL/GenBank/DDBJ whole genome shotgun (WGS) entry which is preliminary data.</text>
</comment>
<feature type="signal peptide" evidence="1">
    <location>
        <begin position="1"/>
        <end position="22"/>
    </location>
</feature>
<evidence type="ECO:0000313" key="3">
    <source>
        <dbReference type="Proteomes" id="UP001202328"/>
    </source>
</evidence>
<evidence type="ECO:0000256" key="1">
    <source>
        <dbReference type="SAM" id="SignalP"/>
    </source>
</evidence>
<gene>
    <name evidence="2" type="ORF">MKW98_001505</name>
</gene>
<keyword evidence="1" id="KW-0732">Signal</keyword>
<name>A0AAD4XN24_9MAGN</name>